<dbReference type="InterPro" id="IPR007543">
    <property type="entry name" value="LptD_C"/>
</dbReference>
<comment type="function">
    <text evidence="4">Together with LptE, is involved in the assembly of lipopolysaccharide (LPS) at the surface of the outer membrane.</text>
</comment>
<name>A0ABT7SNT8_9GAMM</name>
<reference evidence="8 9" key="1">
    <citation type="submission" date="2023-06" db="EMBL/GenBank/DDBJ databases">
        <title>Thiopseudomonas sp. CY1220 draft genome sequence.</title>
        <authorList>
            <person name="Zhao G."/>
            <person name="An M."/>
        </authorList>
    </citation>
    <scope>NUCLEOTIDE SEQUENCE [LARGE SCALE GENOMIC DNA]</scope>
    <source>
        <strain evidence="8 9">CY1220</strain>
    </source>
</reference>
<evidence type="ECO:0000313" key="8">
    <source>
        <dbReference type="EMBL" id="MDM7857863.1"/>
    </source>
</evidence>
<feature type="domain" description="Organic solvent tolerance-like N-terminal" evidence="6">
    <location>
        <begin position="160"/>
        <end position="293"/>
    </location>
</feature>
<dbReference type="InterPro" id="IPR050218">
    <property type="entry name" value="LptD"/>
</dbReference>
<dbReference type="HAMAP" id="MF_01411">
    <property type="entry name" value="LPS_assembly_LptD"/>
    <property type="match status" value="1"/>
</dbReference>
<feature type="region of interest" description="Disordered" evidence="5">
    <location>
        <begin position="51"/>
        <end position="91"/>
    </location>
</feature>
<dbReference type="EMBL" id="JAUCDY010000005">
    <property type="protein sequence ID" value="MDM7857863.1"/>
    <property type="molecule type" value="Genomic_DNA"/>
</dbReference>
<comment type="subunit">
    <text evidence="4">Component of the lipopolysaccharide transport and assembly complex. Interacts with LptE and LptA.</text>
</comment>
<accession>A0ABT7SNT8</accession>
<evidence type="ECO:0000256" key="5">
    <source>
        <dbReference type="SAM" id="MobiDB-lite"/>
    </source>
</evidence>
<dbReference type="Pfam" id="PF03968">
    <property type="entry name" value="LptD_N"/>
    <property type="match status" value="1"/>
</dbReference>
<evidence type="ECO:0000259" key="7">
    <source>
        <dbReference type="Pfam" id="PF04453"/>
    </source>
</evidence>
<dbReference type="PANTHER" id="PTHR30189:SF1">
    <property type="entry name" value="LPS-ASSEMBLY PROTEIN LPTD"/>
    <property type="match status" value="1"/>
</dbReference>
<keyword evidence="1 4" id="KW-0732">Signal</keyword>
<dbReference type="InterPro" id="IPR005653">
    <property type="entry name" value="OstA-like_N"/>
</dbReference>
<protein>
    <recommendedName>
        <fullName evidence="4">LPS-assembly protein LptD</fullName>
    </recommendedName>
</protein>
<dbReference type="Pfam" id="PF04453">
    <property type="entry name" value="LptD"/>
    <property type="match status" value="1"/>
</dbReference>
<dbReference type="Proteomes" id="UP001241056">
    <property type="component" value="Unassembled WGS sequence"/>
</dbReference>
<comment type="caution">
    <text evidence="4">Lacks conserved residue(s) required for the propagation of feature annotation.</text>
</comment>
<sequence length="933" mass="106423">MAAQLPHHLKPNALALGVFFALYPLSMISAQADSQYSCAVGAGGQWICTTQEKPRSVPRPTPISEPATSKTATSTSKKTATAPVTTTARKAKASTKQAAQAKGYALNSRSSDYSHLDWVPRESLTGEQLAEISPYCGGTYIEPLRLGKDDTTPFKQAPIYVNAINSRHEQNTQLTVLTGDIIIRQASLQAEAEYGELDQLNNLGTLTGQVRLRDQDILMVGDQARIQLDTGEAQIDNTEYVVHSKKTRGGAEYIKRNEDGIIRLKSGSYTSCAPSKNDWHLQSNNITLNQETGFGTATNATLRVKNIPVLYTPYVQFPIDDRRLSGFLPPSISYSRRKGADITTPYYINLAPNYDATLYPNYISKRGLLTEAEFRYLTKQSEGQLGAAWLGNDSETERKLQSEYKKDRWMLNWQHQHGFNSRLLAEVDYTDISDPYYFQDLSSNIIASSDSTVDQRAGLTWRGDSFSANLSVHAYERANISDITPYDKLPQLTLNGRVPGELAGLELSYQTEWVRFDRSLKNGKYRDRDGDFHPWQDEHLKGLNRAVGNRTHIEPALSMPMDWMWGFIKPSVKFAYTKYDLELDKTGKQTIGAGRTFKSAPSRSLPIYSLDSGLYFDRPTELFGKNYTQTIEPRLFYLYVPYTDQIDLPLFNTGESSFSYSSLFRDNRFTGRDRIGDSNHVSLGLTYRWLEDTGFERQQASVGQAYYFSDRKVMLDAANKNDYKMHERNTSKRSPYAAQYMYRFNQDWKLNANYTWDPETHSPRSGSMMFNYQPEDNLNKILNFGYRYTNDGVYFDEKLGRYVTGSGDYTNTTTGQVYKDFYKVEQTDASIMWPIFTRWNAIARWQFDYNRSQTLEALGGFEYNNCCWKVRLVSRYWVDYDERTMSPEDNRRPDRGVFLQIILKSLGGITGNKVSTFLDEGIPGYQRREDNAY</sequence>
<evidence type="ECO:0000313" key="9">
    <source>
        <dbReference type="Proteomes" id="UP001241056"/>
    </source>
</evidence>
<feature type="domain" description="LptD C-terminal" evidence="7">
    <location>
        <begin position="406"/>
        <end position="839"/>
    </location>
</feature>
<dbReference type="RefSeq" id="WP_289410522.1">
    <property type="nucleotide sequence ID" value="NZ_JAUCDY010000005.1"/>
</dbReference>
<evidence type="ECO:0000259" key="6">
    <source>
        <dbReference type="Pfam" id="PF03968"/>
    </source>
</evidence>
<evidence type="ECO:0000256" key="1">
    <source>
        <dbReference type="ARBA" id="ARBA00022729"/>
    </source>
</evidence>
<comment type="subcellular location">
    <subcellularLocation>
        <location evidence="4">Cell outer membrane</location>
    </subcellularLocation>
</comment>
<evidence type="ECO:0000256" key="2">
    <source>
        <dbReference type="ARBA" id="ARBA00023136"/>
    </source>
</evidence>
<dbReference type="InterPro" id="IPR020889">
    <property type="entry name" value="LipoPS_assembly_LptD"/>
</dbReference>
<feature type="compositionally biased region" description="Low complexity" evidence="5">
    <location>
        <begin position="67"/>
        <end position="91"/>
    </location>
</feature>
<evidence type="ECO:0000256" key="3">
    <source>
        <dbReference type="ARBA" id="ARBA00023237"/>
    </source>
</evidence>
<evidence type="ECO:0000256" key="4">
    <source>
        <dbReference type="HAMAP-Rule" id="MF_01411"/>
    </source>
</evidence>
<proteinExistence type="inferred from homology"/>
<keyword evidence="3 4" id="KW-0998">Cell outer membrane</keyword>
<dbReference type="PANTHER" id="PTHR30189">
    <property type="entry name" value="LPS-ASSEMBLY PROTEIN"/>
    <property type="match status" value="1"/>
</dbReference>
<keyword evidence="2 4" id="KW-0472">Membrane</keyword>
<comment type="caution">
    <text evidence="8">The sequence shown here is derived from an EMBL/GenBank/DDBJ whole genome shotgun (WGS) entry which is preliminary data.</text>
</comment>
<gene>
    <name evidence="4" type="primary">lptD</name>
    <name evidence="8" type="ORF">QEZ41_06160</name>
</gene>
<keyword evidence="9" id="KW-1185">Reference proteome</keyword>
<comment type="similarity">
    <text evidence="4">Belongs to the LptD family.</text>
</comment>
<organism evidence="8 9">
    <name type="scientific">Thiopseudomonas acetoxidans</name>
    <dbReference type="NCBI Taxonomy" id="3041622"/>
    <lineage>
        <taxon>Bacteria</taxon>
        <taxon>Pseudomonadati</taxon>
        <taxon>Pseudomonadota</taxon>
        <taxon>Gammaproteobacteria</taxon>
        <taxon>Pseudomonadales</taxon>
        <taxon>Pseudomonadaceae</taxon>
        <taxon>Thiopseudomonas</taxon>
    </lineage>
</organism>